<dbReference type="Pfam" id="PF00270">
    <property type="entry name" value="DEAD"/>
    <property type="match status" value="1"/>
</dbReference>
<dbReference type="InterPro" id="IPR007502">
    <property type="entry name" value="Helicase-assoc_dom"/>
</dbReference>
<evidence type="ECO:0000313" key="8">
    <source>
        <dbReference type="Proteomes" id="UP000036908"/>
    </source>
</evidence>
<feature type="domain" description="Helicase C-terminal" evidence="6">
    <location>
        <begin position="209"/>
        <end position="373"/>
    </location>
</feature>
<dbReference type="PANTHER" id="PTHR43519:SF1">
    <property type="entry name" value="ATP-DEPENDENT RNA HELICASE HRPB"/>
    <property type="match status" value="1"/>
</dbReference>
<dbReference type="InterPro" id="IPR011545">
    <property type="entry name" value="DEAD/DEAH_box_helicase_dom"/>
</dbReference>
<dbReference type="SMART" id="SM00487">
    <property type="entry name" value="DEXDc"/>
    <property type="match status" value="1"/>
</dbReference>
<keyword evidence="3 7" id="KW-0347">Helicase</keyword>
<sequence length="827" mass="93366">MSFDPHSVQLPVTKIIDDVRQHLSQGNTLIVNAPPGAGKSTLLPLALLSEPWLEGKKILMLEPRRLAARTIAERLSYFLEEPVGQTVGFRIRFENRTSEHTKIEVLTEGILTRMIQNDNALENVGLVIFDEFHERSIHADVALALCREAQQVLRSDLRIMVMSATLNMPQLTSLLKAPAIVSKGKQYPVEVRYENDIDEFSMAELCARTVMKAAKAHEGDILVFLPGQREIHTANEILRRELRGFSIHMLYGSLPQRQQAAAILPDRNGNRKVVLATSIAETSLTIEGIKVVVDSGFGRTSKFDPNSGLSRLETVRISRDSADQRAGRAGRLSEGVCYRMWSAVTQQRLTEHITPEILEADLASLVLDMSQWGITDVQQMTWLTPPPKGPLAQATDLLHQLEALENGRITAHGKKMLRLPCHPRIAHMLLMAEEDDQLELATDIAALLEERDPLGREAGIDINTRIEALRVHRRENRDNRKIGRIEKIAEQYRSLFNIDPDNNSVDPFETGVLITRAYPERIAFARPGNNAQFQLSNGRYAMAGHREDLADEPWLAICHIDAREGMGKIFMASPLNPRDLAPLVKETEVITWDTSEGGLIVTKDLRIGSIVLQSKPLPSPDESHKVAAISEALKKEGEQLLDFNEEVQQWQNRILSLRKWNPQEQWPEVSTSSLLQTNAEWLSPYLANVKRPDDLKKINLKEVLQHSLNFEQQQQLDKQAPTHLTVPSGSKIKLMYRDNAEPPVLAVRIQEVFGLAETPKVNEGKQSVLLHLLSPGFKPVQITSDLKSFWSDAYFEVKKELKRRYPKHVWPDDPWNEPAIKGVKKKY</sequence>
<dbReference type="AlphaFoldDB" id="A0A0L8APR7"/>
<protein>
    <submittedName>
        <fullName evidence="7">DEAD/DEAH box helicase</fullName>
    </submittedName>
</protein>
<organism evidence="7 8">
    <name type="scientific">Roseivirga seohaensis subsp. aquiponti</name>
    <dbReference type="NCBI Taxonomy" id="1566026"/>
    <lineage>
        <taxon>Bacteria</taxon>
        <taxon>Pseudomonadati</taxon>
        <taxon>Bacteroidota</taxon>
        <taxon>Cytophagia</taxon>
        <taxon>Cytophagales</taxon>
        <taxon>Roseivirgaceae</taxon>
        <taxon>Roseivirga</taxon>
    </lineage>
</organism>
<dbReference type="GO" id="GO:0005524">
    <property type="term" value="F:ATP binding"/>
    <property type="evidence" value="ECO:0007669"/>
    <property type="project" value="UniProtKB-KW"/>
</dbReference>
<dbReference type="PROSITE" id="PS51192">
    <property type="entry name" value="HELICASE_ATP_BIND_1"/>
    <property type="match status" value="1"/>
</dbReference>
<feature type="domain" description="Helicase ATP-binding" evidence="5">
    <location>
        <begin position="20"/>
        <end position="184"/>
    </location>
</feature>
<dbReference type="GO" id="GO:0004386">
    <property type="term" value="F:helicase activity"/>
    <property type="evidence" value="ECO:0007669"/>
    <property type="project" value="UniProtKB-KW"/>
</dbReference>
<evidence type="ECO:0000259" key="6">
    <source>
        <dbReference type="PROSITE" id="PS51194"/>
    </source>
</evidence>
<dbReference type="Pfam" id="PF00271">
    <property type="entry name" value="Helicase_C"/>
    <property type="match status" value="1"/>
</dbReference>
<dbReference type="InterPro" id="IPR014001">
    <property type="entry name" value="Helicase_ATP-bd"/>
</dbReference>
<dbReference type="RefSeq" id="WP_053222044.1">
    <property type="nucleotide sequence ID" value="NZ_JSVA01000003.1"/>
</dbReference>
<proteinExistence type="predicted"/>
<evidence type="ECO:0000256" key="2">
    <source>
        <dbReference type="ARBA" id="ARBA00022801"/>
    </source>
</evidence>
<dbReference type="SUPFAM" id="SSF52540">
    <property type="entry name" value="P-loop containing nucleoside triphosphate hydrolases"/>
    <property type="match status" value="1"/>
</dbReference>
<reference evidence="8" key="1">
    <citation type="submission" date="2014-11" db="EMBL/GenBank/DDBJ databases">
        <title>Genome sequencing of Roseivirga sp. D-25.</title>
        <authorList>
            <person name="Selvaratnam C."/>
            <person name="Thevarajoo S."/>
            <person name="Goh K.M."/>
            <person name="Eee R."/>
            <person name="Chan K.-G."/>
            <person name="Chong C.S."/>
        </authorList>
    </citation>
    <scope>NUCLEOTIDE SEQUENCE [LARGE SCALE GENOMIC DNA]</scope>
    <source>
        <strain evidence="8">D-25</strain>
    </source>
</reference>
<accession>A0A0L8APR7</accession>
<evidence type="ECO:0000256" key="4">
    <source>
        <dbReference type="ARBA" id="ARBA00022840"/>
    </source>
</evidence>
<dbReference type="EMBL" id="JSVA01000003">
    <property type="protein sequence ID" value="KOF04334.1"/>
    <property type="molecule type" value="Genomic_DNA"/>
</dbReference>
<evidence type="ECO:0000256" key="3">
    <source>
        <dbReference type="ARBA" id="ARBA00022806"/>
    </source>
</evidence>
<dbReference type="PATRIC" id="fig|1566026.4.peg.2125"/>
<dbReference type="FunFam" id="3.40.50.300:FF:002125">
    <property type="entry name" value="ATP-dependent helicase HrpB"/>
    <property type="match status" value="1"/>
</dbReference>
<dbReference type="InterPro" id="IPR056329">
    <property type="entry name" value="CON_HrpB"/>
</dbReference>
<dbReference type="SMART" id="SM00490">
    <property type="entry name" value="HELICc"/>
    <property type="match status" value="1"/>
</dbReference>
<dbReference type="PROSITE" id="PS51194">
    <property type="entry name" value="HELICASE_CTER"/>
    <property type="match status" value="1"/>
</dbReference>
<gene>
    <name evidence="7" type="ORF">OB69_02120</name>
</gene>
<dbReference type="Pfam" id="PF24473">
    <property type="entry name" value="CON_HrpB"/>
    <property type="match status" value="1"/>
</dbReference>
<dbReference type="InterPro" id="IPR027417">
    <property type="entry name" value="P-loop_NTPase"/>
</dbReference>
<dbReference type="SMART" id="SM00847">
    <property type="entry name" value="HA2"/>
    <property type="match status" value="1"/>
</dbReference>
<dbReference type="Proteomes" id="UP000036908">
    <property type="component" value="Unassembled WGS sequence"/>
</dbReference>
<dbReference type="Pfam" id="PF08482">
    <property type="entry name" value="HrpB_C"/>
    <property type="match status" value="1"/>
</dbReference>
<dbReference type="PANTHER" id="PTHR43519">
    <property type="entry name" value="ATP-DEPENDENT RNA HELICASE HRPB"/>
    <property type="match status" value="1"/>
</dbReference>
<dbReference type="CDD" id="cd17990">
    <property type="entry name" value="DEXHc_HrpB"/>
    <property type="match status" value="1"/>
</dbReference>
<dbReference type="Gene3D" id="1.20.120.1080">
    <property type="match status" value="1"/>
</dbReference>
<dbReference type="InterPro" id="IPR010225">
    <property type="entry name" value="HrpB"/>
</dbReference>
<keyword evidence="4" id="KW-0067">ATP-binding</keyword>
<dbReference type="InterPro" id="IPR049614">
    <property type="entry name" value="HrpB_DEXH"/>
</dbReference>
<evidence type="ECO:0000256" key="1">
    <source>
        <dbReference type="ARBA" id="ARBA00022741"/>
    </source>
</evidence>
<dbReference type="InterPro" id="IPR001650">
    <property type="entry name" value="Helicase_C-like"/>
</dbReference>
<comment type="caution">
    <text evidence="7">The sequence shown here is derived from an EMBL/GenBank/DDBJ whole genome shotgun (WGS) entry which is preliminary data.</text>
</comment>
<dbReference type="GO" id="GO:0016787">
    <property type="term" value="F:hydrolase activity"/>
    <property type="evidence" value="ECO:0007669"/>
    <property type="project" value="UniProtKB-KW"/>
</dbReference>
<dbReference type="OrthoDB" id="9808833at2"/>
<keyword evidence="8" id="KW-1185">Reference proteome</keyword>
<name>A0A0L8APR7_9BACT</name>
<keyword evidence="1" id="KW-0547">Nucleotide-binding</keyword>
<evidence type="ECO:0000259" key="5">
    <source>
        <dbReference type="PROSITE" id="PS51192"/>
    </source>
</evidence>
<dbReference type="PIRSF" id="PIRSF005496">
    <property type="entry name" value="ATP_hel_hrpB"/>
    <property type="match status" value="1"/>
</dbReference>
<dbReference type="GO" id="GO:0003676">
    <property type="term" value="F:nucleic acid binding"/>
    <property type="evidence" value="ECO:0007669"/>
    <property type="project" value="InterPro"/>
</dbReference>
<evidence type="ECO:0000313" key="7">
    <source>
        <dbReference type="EMBL" id="KOF04334.1"/>
    </source>
</evidence>
<dbReference type="CDD" id="cd18791">
    <property type="entry name" value="SF2_C_RHA"/>
    <property type="match status" value="1"/>
</dbReference>
<dbReference type="InterPro" id="IPR013689">
    <property type="entry name" value="RNA_helicase_ATP-dep_HrpB_C"/>
</dbReference>
<keyword evidence="2" id="KW-0378">Hydrolase</keyword>
<dbReference type="Gene3D" id="3.40.50.300">
    <property type="entry name" value="P-loop containing nucleotide triphosphate hydrolases"/>
    <property type="match status" value="2"/>
</dbReference>
<dbReference type="NCBIfam" id="TIGR01970">
    <property type="entry name" value="DEAH_box_HrpB"/>
    <property type="match status" value="1"/>
</dbReference>